<dbReference type="EMBL" id="CP007128">
    <property type="protein sequence ID" value="AHG91268.1"/>
    <property type="molecule type" value="Genomic_DNA"/>
</dbReference>
<dbReference type="InParanoid" id="W0RP81"/>
<proteinExistence type="predicted"/>
<accession>W0RP81</accession>
<dbReference type="InterPro" id="IPR042099">
    <property type="entry name" value="ANL_N_sf"/>
</dbReference>
<dbReference type="PANTHER" id="PTHR43767">
    <property type="entry name" value="LONG-CHAIN-FATTY-ACID--COA LIGASE"/>
    <property type="match status" value="1"/>
</dbReference>
<dbReference type="Gene3D" id="3.40.50.12780">
    <property type="entry name" value="N-terminal domain of ligase-like"/>
    <property type="match status" value="1"/>
</dbReference>
<dbReference type="InterPro" id="IPR000873">
    <property type="entry name" value="AMP-dep_synth/lig_dom"/>
</dbReference>
<feature type="domain" description="AMP-dependent synthetase/ligase" evidence="1">
    <location>
        <begin position="39"/>
        <end position="441"/>
    </location>
</feature>
<dbReference type="InterPro" id="IPR050237">
    <property type="entry name" value="ATP-dep_AMP-bd_enzyme"/>
</dbReference>
<dbReference type="OrthoDB" id="9803968at2"/>
<dbReference type="HOGENOM" id="CLU_000022_45_5_0"/>
<keyword evidence="2" id="KW-0436">Ligase</keyword>
<sequence>MSTPTRAERANAYAPSEMPRVPVRADALAHDTVLRRFLARAESTPDVAALRALAAGGAAADETITWSEWASAAACVAAALVSDGVRAGDRVAILAGNTPLWPIVDVGALLAGTIVVGLFPTCTAAQADALLGDCGARVLLVDGAAQLAKVSPSDGRRIVSAATWDEWLDGGRRALADEAVAAEIARRARAAAPDDVAGLIYTSGSTGEPKGACVSHEYLLASAESIADALKLVAGDSSLSVLPYAHAAERVFGHYTRIVVGMEAGLVADASRLWEAARTFRPTVFGGLPRLYERARDALLAARAAVPNEARLRWDELLRVGVDRSRLRRAGAAVPADLERAWASLRDVAAAPLASIFGDRMRLATSGGAPLAPDVAEALDAMGVTVLGAYGQTEHLCVAFHRPDDYDFDSVGRPMLGTELRIAADGELLIGRGALTFAGYWGRPEATRDAFTDDGRWLRTGDLARIDERGRLAITGRKKELLALSTGKKVAPLPIEGRLAEHPRVAQAVVFGDGRKHVGALLFLRDGAAADDASLDAHVREVNATLAPHEQVRRWRAVPGELRESAGELTATLKVKRAVVAARHADAVEALFR</sequence>
<gene>
    <name evidence="2" type="ORF">J421_3731</name>
</gene>
<dbReference type="Pfam" id="PF00501">
    <property type="entry name" value="AMP-binding"/>
    <property type="match status" value="1"/>
</dbReference>
<name>W0RP81_9BACT</name>
<evidence type="ECO:0000313" key="3">
    <source>
        <dbReference type="Proteomes" id="UP000019151"/>
    </source>
</evidence>
<dbReference type="eggNOG" id="COG1022">
    <property type="taxonomic scope" value="Bacteria"/>
</dbReference>
<dbReference type="STRING" id="861299.J421_3731"/>
<organism evidence="2 3">
    <name type="scientific">Gemmatirosa kalamazoonensis</name>
    <dbReference type="NCBI Taxonomy" id="861299"/>
    <lineage>
        <taxon>Bacteria</taxon>
        <taxon>Pseudomonadati</taxon>
        <taxon>Gemmatimonadota</taxon>
        <taxon>Gemmatimonadia</taxon>
        <taxon>Gemmatimonadales</taxon>
        <taxon>Gemmatimonadaceae</taxon>
        <taxon>Gemmatirosa</taxon>
    </lineage>
</organism>
<dbReference type="SUPFAM" id="SSF56801">
    <property type="entry name" value="Acetyl-CoA synthetase-like"/>
    <property type="match status" value="1"/>
</dbReference>
<dbReference type="RefSeq" id="WP_025412719.1">
    <property type="nucleotide sequence ID" value="NZ_CP007128.1"/>
</dbReference>
<dbReference type="InterPro" id="IPR020845">
    <property type="entry name" value="AMP-binding_CS"/>
</dbReference>
<dbReference type="Gene3D" id="3.30.300.30">
    <property type="match status" value="1"/>
</dbReference>
<dbReference type="PANTHER" id="PTHR43767:SF1">
    <property type="entry name" value="NONRIBOSOMAL PEPTIDE SYNTHASE PES1 (EUROFUNG)-RELATED"/>
    <property type="match status" value="1"/>
</dbReference>
<reference evidence="2 3" key="1">
    <citation type="journal article" date="2014" name="Genome Announc.">
        <title>Genome Sequence and Methylome of Soil Bacterium Gemmatirosa kalamazoonensis KBS708T, a Member of the Rarely Cultivated Gemmatimonadetes Phylum.</title>
        <authorList>
            <person name="Debruyn J.M."/>
            <person name="Radosevich M."/>
            <person name="Wommack K.E."/>
            <person name="Polson S.W."/>
            <person name="Hauser L.J."/>
            <person name="Fawaz M.N."/>
            <person name="Korlach J."/>
            <person name="Tsai Y.C."/>
        </authorList>
    </citation>
    <scope>NUCLEOTIDE SEQUENCE [LARGE SCALE GENOMIC DNA]</scope>
    <source>
        <strain evidence="2 3">KBS708</strain>
    </source>
</reference>
<dbReference type="Pfam" id="PF23562">
    <property type="entry name" value="AMP-binding_C_3"/>
    <property type="match status" value="1"/>
</dbReference>
<dbReference type="AlphaFoldDB" id="W0RP81"/>
<dbReference type="PATRIC" id="fig|861299.3.peg.3786"/>
<protein>
    <submittedName>
        <fullName evidence="2">AMP-dependent synthetase and ligase</fullName>
    </submittedName>
</protein>
<evidence type="ECO:0000313" key="2">
    <source>
        <dbReference type="EMBL" id="AHG91268.1"/>
    </source>
</evidence>
<keyword evidence="3" id="KW-1185">Reference proteome</keyword>
<dbReference type="KEGG" id="gba:J421_3731"/>
<dbReference type="PROSITE" id="PS00455">
    <property type="entry name" value="AMP_BINDING"/>
    <property type="match status" value="1"/>
</dbReference>
<dbReference type="GO" id="GO:0016878">
    <property type="term" value="F:acid-thiol ligase activity"/>
    <property type="evidence" value="ECO:0007669"/>
    <property type="project" value="UniProtKB-ARBA"/>
</dbReference>
<dbReference type="InterPro" id="IPR045851">
    <property type="entry name" value="AMP-bd_C_sf"/>
</dbReference>
<dbReference type="Proteomes" id="UP000019151">
    <property type="component" value="Chromosome"/>
</dbReference>
<evidence type="ECO:0000259" key="1">
    <source>
        <dbReference type="Pfam" id="PF00501"/>
    </source>
</evidence>